<dbReference type="EMBL" id="CP061839">
    <property type="protein sequence ID" value="QOW60460.1"/>
    <property type="molecule type" value="Genomic_DNA"/>
</dbReference>
<evidence type="ECO:0000313" key="2">
    <source>
        <dbReference type="Proteomes" id="UP000593915"/>
    </source>
</evidence>
<gene>
    <name evidence="1" type="ORF">IFE08_11680</name>
</gene>
<dbReference type="SMART" id="SM00463">
    <property type="entry name" value="SMR"/>
    <property type="match status" value="1"/>
</dbReference>
<dbReference type="PROSITE" id="PS50828">
    <property type="entry name" value="SMR"/>
    <property type="match status" value="1"/>
</dbReference>
<dbReference type="GeneID" id="301091146"/>
<reference evidence="1 2" key="1">
    <citation type="submission" date="2020-09" db="EMBL/GenBank/DDBJ databases">
        <title>Characterization of Treponema spp. from bovine digital dermatitis in Korea.</title>
        <authorList>
            <person name="Espiritu H.M."/>
            <person name="Cho Y.I."/>
            <person name="Mamuad L."/>
        </authorList>
    </citation>
    <scope>NUCLEOTIDE SEQUENCE [LARGE SCALE GENOMIC DNA]</scope>
    <source>
        <strain evidence="1 2">KS1</strain>
    </source>
</reference>
<sequence length="170" mass="19331">MPKNFGDILYAWEEMTGKPYGKKQIKKDRKNKNLVENKIKAENEKKINPMELWLRRNGVYDKDAVTEKNKIDYAGLRKQLREMRHEDEIDLHGMTCDEAEAALNVFFEQAKRMGFKKVLIIHGKGNHSQGGAVLAPFVRSYLEKQKAAGETGHPKSADGGSGSTWVIIKN</sequence>
<dbReference type="Pfam" id="PF01713">
    <property type="entry name" value="Smr"/>
    <property type="match status" value="1"/>
</dbReference>
<accession>A0A7S6WNK6</accession>
<evidence type="ECO:0000313" key="1">
    <source>
        <dbReference type="EMBL" id="QOW60460.1"/>
    </source>
</evidence>
<dbReference type="PANTHER" id="PTHR35562">
    <property type="entry name" value="DNA ENDONUCLEASE SMRA-RELATED"/>
    <property type="match status" value="1"/>
</dbReference>
<dbReference type="InterPro" id="IPR036063">
    <property type="entry name" value="Smr_dom_sf"/>
</dbReference>
<dbReference type="SUPFAM" id="SSF160443">
    <property type="entry name" value="SMR domain-like"/>
    <property type="match status" value="1"/>
</dbReference>
<dbReference type="Gene3D" id="3.30.1370.110">
    <property type="match status" value="1"/>
</dbReference>
<dbReference type="RefSeq" id="WP_020966509.1">
    <property type="nucleotide sequence ID" value="NZ_CP045670.1"/>
</dbReference>
<dbReference type="AlphaFoldDB" id="A0A7S6WNK6"/>
<dbReference type="Proteomes" id="UP000593915">
    <property type="component" value="Chromosome"/>
</dbReference>
<dbReference type="PANTHER" id="PTHR35562:SF2">
    <property type="entry name" value="DNA ENDONUCLEASE SMRA-RELATED"/>
    <property type="match status" value="1"/>
</dbReference>
<proteinExistence type="predicted"/>
<organism evidence="1 2">
    <name type="scientific">Treponema pedis</name>
    <dbReference type="NCBI Taxonomy" id="409322"/>
    <lineage>
        <taxon>Bacteria</taxon>
        <taxon>Pseudomonadati</taxon>
        <taxon>Spirochaetota</taxon>
        <taxon>Spirochaetia</taxon>
        <taxon>Spirochaetales</taxon>
        <taxon>Treponemataceae</taxon>
        <taxon>Treponema</taxon>
    </lineage>
</organism>
<dbReference type="InterPro" id="IPR002625">
    <property type="entry name" value="Smr_dom"/>
</dbReference>
<name>A0A7S6WNK6_9SPIR</name>
<protein>
    <submittedName>
        <fullName evidence="1">Smr/MutS family protein</fullName>
    </submittedName>
</protein>